<dbReference type="Proteomes" id="UP000002489">
    <property type="component" value="Unassembled WGS sequence"/>
</dbReference>
<name>A0A0D2XSZ5_FUSOF</name>
<reference evidence="1" key="2">
    <citation type="submission" date="2025-08" db="UniProtKB">
        <authorList>
            <consortium name="EnsemblFungi"/>
        </authorList>
    </citation>
    <scope>IDENTIFICATION</scope>
    <source>
        <strain evidence="1">4287 / CBS 123668 / FGSC 9935 / NRRL 34936</strain>
    </source>
</reference>
<protein>
    <submittedName>
        <fullName evidence="1">Uncharacterized protein</fullName>
    </submittedName>
</protein>
<dbReference type="EnsemblFungi" id="FOXG_07097T0">
    <property type="protein sequence ID" value="FOXG_07097P0"/>
    <property type="gene ID" value="FOXG_07097"/>
</dbReference>
<evidence type="ECO:0000313" key="2">
    <source>
        <dbReference type="Proteomes" id="UP000002489"/>
    </source>
</evidence>
<reference evidence="2" key="1">
    <citation type="journal article" date="2012" name="Mol. Plant Microbe Interact.">
        <title>A highly conserved effector in Fusarium oxysporum is required for full virulence on Arabidopsis.</title>
        <authorList>
            <person name="Thatcher L.F."/>
            <person name="Gardiner D.M."/>
            <person name="Kazan K."/>
            <person name="Manners J."/>
        </authorList>
    </citation>
    <scope>NUCLEOTIDE SEQUENCE [LARGE SCALE GENOMIC DNA]</scope>
    <source>
        <strain evidence="2">Fo5176</strain>
    </source>
</reference>
<evidence type="ECO:0000313" key="1">
    <source>
        <dbReference type="EnsemblFungi" id="FOXG_07097P0"/>
    </source>
</evidence>
<accession>A0A0D2XSZ5</accession>
<organism evidence="1 2">
    <name type="scientific">Fusarium oxysporum (strain Fo5176)</name>
    <name type="common">Fusarium vascular wilt</name>
    <dbReference type="NCBI Taxonomy" id="660025"/>
    <lineage>
        <taxon>Eukaryota</taxon>
        <taxon>Fungi</taxon>
        <taxon>Dikarya</taxon>
        <taxon>Ascomycota</taxon>
        <taxon>Pezizomycotina</taxon>
        <taxon>Sordariomycetes</taxon>
        <taxon>Hypocreomycetidae</taxon>
        <taxon>Hypocreales</taxon>
        <taxon>Nectriaceae</taxon>
        <taxon>Fusarium</taxon>
        <taxon>Fusarium oxysporum species complex</taxon>
    </lineage>
</organism>
<dbReference type="AlphaFoldDB" id="A0A0D2XSZ5"/>
<proteinExistence type="predicted"/>
<sequence length="151" mass="16587">MAALQIGGTLDTLAQGVGSDPQFEMPLDFSLGQVTTKTLPWDADDYLASEYLSNTSSTHGLSDLLQANYSMACQPSPNTDLNYACHKTSIESLNCDQHHASRRTVNVDPPFRALEHMLENAITSSKSSTAPDSSLSLKDFSRYYQRQIHAD</sequence>